<dbReference type="EC" id="2.7.13.3" evidence="3"/>
<dbReference type="SMART" id="SM00387">
    <property type="entry name" value="HATPase_c"/>
    <property type="match status" value="1"/>
</dbReference>
<dbReference type="PANTHER" id="PTHR45339">
    <property type="entry name" value="HYBRID SIGNAL TRANSDUCTION HISTIDINE KINASE J"/>
    <property type="match status" value="1"/>
</dbReference>
<evidence type="ECO:0000313" key="16">
    <source>
        <dbReference type="Proteomes" id="UP000244924"/>
    </source>
</evidence>
<name>A0A2R8B3E7_9RHOB</name>
<evidence type="ECO:0000256" key="12">
    <source>
        <dbReference type="PROSITE-ProRule" id="PRU00169"/>
    </source>
</evidence>
<comment type="subcellular location">
    <subcellularLocation>
        <location evidence="2">Cell membrane</location>
        <topology evidence="2">Multi-pass membrane protein</topology>
    </subcellularLocation>
</comment>
<gene>
    <name evidence="15" type="primary">arcB_1</name>
    <name evidence="15" type="ORF">DEA8626_00643</name>
</gene>
<dbReference type="EMBL" id="OMOQ01000001">
    <property type="protein sequence ID" value="SPH17128.1"/>
    <property type="molecule type" value="Genomic_DNA"/>
</dbReference>
<dbReference type="PANTHER" id="PTHR45339:SF1">
    <property type="entry name" value="HYBRID SIGNAL TRANSDUCTION HISTIDINE KINASE J"/>
    <property type="match status" value="1"/>
</dbReference>
<dbReference type="GO" id="GO:0004673">
    <property type="term" value="F:protein histidine kinase activity"/>
    <property type="evidence" value="ECO:0007669"/>
    <property type="project" value="UniProtKB-EC"/>
</dbReference>
<dbReference type="InterPro" id="IPR011006">
    <property type="entry name" value="CheY-like_superfamily"/>
</dbReference>
<dbReference type="Proteomes" id="UP000244924">
    <property type="component" value="Unassembled WGS sequence"/>
</dbReference>
<dbReference type="SMART" id="SM00448">
    <property type="entry name" value="REC"/>
    <property type="match status" value="1"/>
</dbReference>
<dbReference type="InterPro" id="IPR001789">
    <property type="entry name" value="Sig_transdc_resp-reg_receiver"/>
</dbReference>
<proteinExistence type="predicted"/>
<dbReference type="PROSITE" id="PS50110">
    <property type="entry name" value="RESPONSE_REGULATORY"/>
    <property type="match status" value="1"/>
</dbReference>
<evidence type="ECO:0000313" key="15">
    <source>
        <dbReference type="EMBL" id="SPH17128.1"/>
    </source>
</evidence>
<dbReference type="Gene3D" id="3.30.565.10">
    <property type="entry name" value="Histidine kinase-like ATPase, C-terminal domain"/>
    <property type="match status" value="1"/>
</dbReference>
<evidence type="ECO:0000259" key="14">
    <source>
        <dbReference type="PROSITE" id="PS50110"/>
    </source>
</evidence>
<evidence type="ECO:0000256" key="9">
    <source>
        <dbReference type="ARBA" id="ARBA00022989"/>
    </source>
</evidence>
<keyword evidence="15" id="KW-0808">Transferase</keyword>
<keyword evidence="6" id="KW-0812">Transmembrane</keyword>
<dbReference type="PRINTS" id="PR00344">
    <property type="entry name" value="BCTRLSENSOR"/>
</dbReference>
<dbReference type="GO" id="GO:0005524">
    <property type="term" value="F:ATP binding"/>
    <property type="evidence" value="ECO:0007669"/>
    <property type="project" value="UniProtKB-KW"/>
</dbReference>
<evidence type="ECO:0000256" key="3">
    <source>
        <dbReference type="ARBA" id="ARBA00012438"/>
    </source>
</evidence>
<evidence type="ECO:0000256" key="7">
    <source>
        <dbReference type="ARBA" id="ARBA00022741"/>
    </source>
</evidence>
<keyword evidence="11" id="KW-0472">Membrane</keyword>
<sequence>MSEHNDDPVSGASDRTDQGRMTLLGHDLRAAVSDIIGGLRLVDRSGLDESTRLQMERVRSAGENLARLLEEGLSMMLGEDDFAATHPANLQMERFLYDVEMRWSGRAREKGLTFRLARAGDVPPVLTLDRVALERVLSNLLSNAIKFTDTGAIKLDVRMAESGALLMSVTDQGPGFSAEALTRIFEYRGRPDGSRKPGQGLGMHISRHMAERLGGTICVENLGQRGARVTLELPPETWTIPARDRIVTLPDLGGKQVLVAEDNATNQMIIGRMLSKLGAEYRIAEDGTEALRCLERETFDLALVDIEMPVLNGIEVIRAIRADPRLSSSMPIVAITAYVLRANRDAIYAAGADAILAKPLAGIEGFGMTIADVLGRRARAPEERPAEAGANHAFDRAAFDRLIEVAGPQASRELLDRLCEDLRKVERGLVAGLADAGAAAIRAQTHVLIALAGAVGAVRLQALAQALNNAAHRGEQAAYAALGQEALAQLDRLIHFVTEEQVRRGEAA</sequence>
<dbReference type="GO" id="GO:0000160">
    <property type="term" value="P:phosphorelay signal transduction system"/>
    <property type="evidence" value="ECO:0007669"/>
    <property type="project" value="UniProtKB-KW"/>
</dbReference>
<evidence type="ECO:0000256" key="2">
    <source>
        <dbReference type="ARBA" id="ARBA00004651"/>
    </source>
</evidence>
<dbReference type="Pfam" id="PF02518">
    <property type="entry name" value="HATPase_c"/>
    <property type="match status" value="1"/>
</dbReference>
<dbReference type="Gene3D" id="1.20.120.160">
    <property type="entry name" value="HPT domain"/>
    <property type="match status" value="1"/>
</dbReference>
<accession>A0A2R8B3E7</accession>
<keyword evidence="4" id="KW-1003">Cell membrane</keyword>
<dbReference type="SUPFAM" id="SSF52172">
    <property type="entry name" value="CheY-like"/>
    <property type="match status" value="1"/>
</dbReference>
<dbReference type="InterPro" id="IPR005467">
    <property type="entry name" value="His_kinase_dom"/>
</dbReference>
<dbReference type="RefSeq" id="WP_181366344.1">
    <property type="nucleotide sequence ID" value="NZ_OMOQ01000001.1"/>
</dbReference>
<dbReference type="SUPFAM" id="SSF47226">
    <property type="entry name" value="Histidine-containing phosphotransfer domain, HPT domain"/>
    <property type="match status" value="1"/>
</dbReference>
<evidence type="ECO:0000256" key="6">
    <source>
        <dbReference type="ARBA" id="ARBA00022692"/>
    </source>
</evidence>
<dbReference type="InterPro" id="IPR003594">
    <property type="entry name" value="HATPase_dom"/>
</dbReference>
<keyword evidence="9" id="KW-1133">Transmembrane helix</keyword>
<dbReference type="InterPro" id="IPR036890">
    <property type="entry name" value="HATPase_C_sf"/>
</dbReference>
<feature type="modified residue" description="4-aspartylphosphate" evidence="12">
    <location>
        <position position="305"/>
    </location>
</feature>
<keyword evidence="10" id="KW-0902">Two-component regulatory system</keyword>
<dbReference type="GO" id="GO:0005886">
    <property type="term" value="C:plasma membrane"/>
    <property type="evidence" value="ECO:0007669"/>
    <property type="project" value="UniProtKB-SubCell"/>
</dbReference>
<keyword evidence="8" id="KW-0067">ATP-binding</keyword>
<feature type="domain" description="Histidine kinase" evidence="13">
    <location>
        <begin position="23"/>
        <end position="237"/>
    </location>
</feature>
<evidence type="ECO:0000256" key="5">
    <source>
        <dbReference type="ARBA" id="ARBA00022553"/>
    </source>
</evidence>
<reference evidence="15 16" key="1">
    <citation type="submission" date="2018-03" db="EMBL/GenBank/DDBJ databases">
        <authorList>
            <person name="Keele B.F."/>
        </authorList>
    </citation>
    <scope>NUCLEOTIDE SEQUENCE [LARGE SCALE GENOMIC DNA]</scope>
    <source>
        <strain evidence="15 16">CECT 8626</strain>
    </source>
</reference>
<dbReference type="PROSITE" id="PS50109">
    <property type="entry name" value="HIS_KIN"/>
    <property type="match status" value="1"/>
</dbReference>
<evidence type="ECO:0000256" key="1">
    <source>
        <dbReference type="ARBA" id="ARBA00000085"/>
    </source>
</evidence>
<evidence type="ECO:0000256" key="8">
    <source>
        <dbReference type="ARBA" id="ARBA00022840"/>
    </source>
</evidence>
<evidence type="ECO:0000259" key="13">
    <source>
        <dbReference type="PROSITE" id="PS50109"/>
    </source>
</evidence>
<dbReference type="Gene3D" id="3.40.50.2300">
    <property type="match status" value="1"/>
</dbReference>
<dbReference type="SUPFAM" id="SSF55874">
    <property type="entry name" value="ATPase domain of HSP90 chaperone/DNA topoisomerase II/histidine kinase"/>
    <property type="match status" value="1"/>
</dbReference>
<dbReference type="CDD" id="cd17546">
    <property type="entry name" value="REC_hyHK_CKI1_RcsC-like"/>
    <property type="match status" value="1"/>
</dbReference>
<protein>
    <recommendedName>
        <fullName evidence="3">histidine kinase</fullName>
        <ecNumber evidence="3">2.7.13.3</ecNumber>
    </recommendedName>
</protein>
<organism evidence="15 16">
    <name type="scientific">Albidovulum aquaemixtae</name>
    <dbReference type="NCBI Taxonomy" id="1542388"/>
    <lineage>
        <taxon>Bacteria</taxon>
        <taxon>Pseudomonadati</taxon>
        <taxon>Pseudomonadota</taxon>
        <taxon>Alphaproteobacteria</taxon>
        <taxon>Rhodobacterales</taxon>
        <taxon>Paracoccaceae</taxon>
        <taxon>Albidovulum</taxon>
    </lineage>
</organism>
<evidence type="ECO:0000256" key="11">
    <source>
        <dbReference type="ARBA" id="ARBA00023136"/>
    </source>
</evidence>
<evidence type="ECO:0000256" key="10">
    <source>
        <dbReference type="ARBA" id="ARBA00023012"/>
    </source>
</evidence>
<dbReference type="AlphaFoldDB" id="A0A2R8B3E7"/>
<comment type="catalytic activity">
    <reaction evidence="1">
        <text>ATP + protein L-histidine = ADP + protein N-phospho-L-histidine.</text>
        <dbReference type="EC" id="2.7.13.3"/>
    </reaction>
</comment>
<feature type="domain" description="Response regulatory" evidence="14">
    <location>
        <begin position="256"/>
        <end position="373"/>
    </location>
</feature>
<evidence type="ECO:0000256" key="4">
    <source>
        <dbReference type="ARBA" id="ARBA00022475"/>
    </source>
</evidence>
<dbReference type="InterPro" id="IPR036641">
    <property type="entry name" value="HPT_dom_sf"/>
</dbReference>
<keyword evidence="7" id="KW-0547">Nucleotide-binding</keyword>
<dbReference type="InterPro" id="IPR004358">
    <property type="entry name" value="Sig_transdc_His_kin-like_C"/>
</dbReference>
<keyword evidence="16" id="KW-1185">Reference proteome</keyword>
<dbReference type="Pfam" id="PF00072">
    <property type="entry name" value="Response_reg"/>
    <property type="match status" value="1"/>
</dbReference>
<keyword evidence="5 12" id="KW-0597">Phosphoprotein</keyword>